<organism evidence="9 10">
    <name type="scientific">Marine Group I thaumarchaeote SCGC AAA799-N04</name>
    <dbReference type="NCBI Taxonomy" id="1502293"/>
    <lineage>
        <taxon>Archaea</taxon>
        <taxon>Nitrososphaerota</taxon>
        <taxon>Marine Group I</taxon>
    </lineage>
</organism>
<evidence type="ECO:0000256" key="5">
    <source>
        <dbReference type="ARBA" id="ARBA00023136"/>
    </source>
</evidence>
<evidence type="ECO:0000256" key="6">
    <source>
        <dbReference type="ARBA" id="ARBA00035120"/>
    </source>
</evidence>
<keyword evidence="8" id="KW-0915">Sodium</keyword>
<keyword evidence="9" id="KW-0808">Transferase</keyword>
<evidence type="ECO:0000256" key="4">
    <source>
        <dbReference type="ARBA" id="ARBA00022989"/>
    </source>
</evidence>
<gene>
    <name evidence="8 9" type="primary">crcB</name>
    <name evidence="8" type="synonym">fluC</name>
    <name evidence="9" type="ORF">AAA799N04_00013</name>
</gene>
<keyword evidence="3 8" id="KW-0812">Transmembrane</keyword>
<keyword evidence="4 8" id="KW-1133">Transmembrane helix</keyword>
<dbReference type="InterPro" id="IPR003691">
    <property type="entry name" value="FluC"/>
</dbReference>
<feature type="binding site" evidence="8">
    <location>
        <position position="77"/>
    </location>
    <ligand>
        <name>Na(+)</name>
        <dbReference type="ChEBI" id="CHEBI:29101"/>
        <note>structural</note>
    </ligand>
</feature>
<comment type="catalytic activity">
    <reaction evidence="7">
        <text>fluoride(in) = fluoride(out)</text>
        <dbReference type="Rhea" id="RHEA:76159"/>
        <dbReference type="ChEBI" id="CHEBI:17051"/>
    </reaction>
    <physiologicalReaction direction="left-to-right" evidence="7">
        <dbReference type="Rhea" id="RHEA:76160"/>
    </physiologicalReaction>
</comment>
<sequence>MKGLEFVFLAAGSVFGAFLRYKITESPLLFNTLPLNVLIVNVIGAFILGVFIVLSEQWNLDGRYSLFVAIGFCGSLTTMSSFALDSNNLLENNHYGTLAANIFANVGLSIGALIGGKSLMSIIISN</sequence>
<comment type="activity regulation">
    <text evidence="8">Na(+) is not transported, but it plays an essential structural role and its presence is essential for fluoride channel function.</text>
</comment>
<dbReference type="PANTHER" id="PTHR28259:SF1">
    <property type="entry name" value="FLUORIDE EXPORT PROTEIN 1-RELATED"/>
    <property type="match status" value="1"/>
</dbReference>
<accession>A0A081RQ63</accession>
<keyword evidence="10" id="KW-1185">Reference proteome</keyword>
<evidence type="ECO:0000256" key="7">
    <source>
        <dbReference type="ARBA" id="ARBA00035585"/>
    </source>
</evidence>
<dbReference type="AlphaFoldDB" id="A0A081RQ63"/>
<keyword evidence="5 8" id="KW-0472">Membrane</keyword>
<evidence type="ECO:0000256" key="3">
    <source>
        <dbReference type="ARBA" id="ARBA00022692"/>
    </source>
</evidence>
<keyword evidence="8" id="KW-0479">Metal-binding</keyword>
<comment type="similarity">
    <text evidence="6 8">Belongs to the fluoride channel Fluc/FEX (TC 1.A.43) family.</text>
</comment>
<evidence type="ECO:0000256" key="8">
    <source>
        <dbReference type="HAMAP-Rule" id="MF_00454"/>
    </source>
</evidence>
<comment type="function">
    <text evidence="8">Fluoride-specific ion channel. Important for reducing fluoride concentration in the cell, thus reducing its toxicity.</text>
</comment>
<keyword evidence="2 8" id="KW-1003">Cell membrane</keyword>
<dbReference type="GO" id="GO:0016740">
    <property type="term" value="F:transferase activity"/>
    <property type="evidence" value="ECO:0007669"/>
    <property type="project" value="UniProtKB-KW"/>
</dbReference>
<comment type="caution">
    <text evidence="9">The sequence shown here is derived from an EMBL/GenBank/DDBJ whole genome shotgun (WGS) entry which is preliminary data.</text>
</comment>
<feature type="binding site" evidence="8">
    <location>
        <position position="74"/>
    </location>
    <ligand>
        <name>Na(+)</name>
        <dbReference type="ChEBI" id="CHEBI:29101"/>
        <note>structural</note>
    </ligand>
</feature>
<feature type="transmembrane region" description="Helical" evidence="8">
    <location>
        <begin position="66"/>
        <end position="84"/>
    </location>
</feature>
<keyword evidence="8" id="KW-0406">Ion transport</keyword>
<dbReference type="GO" id="GO:0062054">
    <property type="term" value="F:fluoride channel activity"/>
    <property type="evidence" value="ECO:0007669"/>
    <property type="project" value="UniProtKB-UniRule"/>
</dbReference>
<comment type="subcellular location">
    <subcellularLocation>
        <location evidence="1 8">Cell membrane</location>
        <topology evidence="1 8">Multi-pass membrane protein</topology>
    </subcellularLocation>
</comment>
<dbReference type="Pfam" id="PF02537">
    <property type="entry name" value="CRCB"/>
    <property type="match status" value="1"/>
</dbReference>
<feature type="transmembrane region" description="Helical" evidence="8">
    <location>
        <begin position="32"/>
        <end position="54"/>
    </location>
</feature>
<evidence type="ECO:0000256" key="1">
    <source>
        <dbReference type="ARBA" id="ARBA00004651"/>
    </source>
</evidence>
<dbReference type="PATRIC" id="fig|1502293.3.peg.13"/>
<dbReference type="EMBL" id="JOKN01000001">
    <property type="protein sequence ID" value="KEQ57336.1"/>
    <property type="molecule type" value="Genomic_DNA"/>
</dbReference>
<keyword evidence="8" id="KW-0407">Ion channel</keyword>
<dbReference type="HAMAP" id="MF_00454">
    <property type="entry name" value="FluC"/>
    <property type="match status" value="1"/>
</dbReference>
<dbReference type="GO" id="GO:0005886">
    <property type="term" value="C:plasma membrane"/>
    <property type="evidence" value="ECO:0007669"/>
    <property type="project" value="UniProtKB-SubCell"/>
</dbReference>
<dbReference type="GO" id="GO:0046872">
    <property type="term" value="F:metal ion binding"/>
    <property type="evidence" value="ECO:0007669"/>
    <property type="project" value="UniProtKB-KW"/>
</dbReference>
<dbReference type="PANTHER" id="PTHR28259">
    <property type="entry name" value="FLUORIDE EXPORT PROTEIN 1-RELATED"/>
    <property type="match status" value="1"/>
</dbReference>
<dbReference type="GO" id="GO:0140114">
    <property type="term" value="P:cellular detoxification of fluoride"/>
    <property type="evidence" value="ECO:0007669"/>
    <property type="project" value="UniProtKB-UniRule"/>
</dbReference>
<reference evidence="9 10" key="1">
    <citation type="submission" date="2014-06" db="EMBL/GenBank/DDBJ databases">
        <authorList>
            <person name="Ngugi D.K."/>
            <person name="Blom J."/>
            <person name="Alam I."/>
            <person name="Rashid M."/>
            <person name="Ba Alawi W."/>
            <person name="Zhang G."/>
            <person name="Hikmawan T."/>
            <person name="Guan Y."/>
            <person name="Antunes A."/>
            <person name="Siam R."/>
            <person name="ElDorry H."/>
            <person name="Bajic V."/>
            <person name="Stingl U."/>
        </authorList>
    </citation>
    <scope>NUCLEOTIDE SEQUENCE [LARGE SCALE GENOMIC DNA]</scope>
    <source>
        <strain evidence="9">SCGC AAA799-N04</strain>
    </source>
</reference>
<evidence type="ECO:0000256" key="2">
    <source>
        <dbReference type="ARBA" id="ARBA00022475"/>
    </source>
</evidence>
<name>A0A081RQ63_9ARCH</name>
<protein>
    <recommendedName>
        <fullName evidence="8">Fluoride-specific ion channel FluC</fullName>
    </recommendedName>
</protein>
<keyword evidence="8" id="KW-0813">Transport</keyword>
<evidence type="ECO:0000313" key="10">
    <source>
        <dbReference type="Proteomes" id="UP000028059"/>
    </source>
</evidence>
<proteinExistence type="inferred from homology"/>
<dbReference type="Proteomes" id="UP000028059">
    <property type="component" value="Unassembled WGS sequence"/>
</dbReference>
<feature type="transmembrane region" description="Helical" evidence="8">
    <location>
        <begin position="96"/>
        <end position="116"/>
    </location>
</feature>
<evidence type="ECO:0000313" key="9">
    <source>
        <dbReference type="EMBL" id="KEQ57336.1"/>
    </source>
</evidence>